<reference evidence="1 2" key="1">
    <citation type="submission" date="2021-01" db="EMBL/GenBank/DDBJ databases">
        <title>Streptomyces acididurans sp. nov., isolated from a peat swamp forest soil.</title>
        <authorList>
            <person name="Chantavorakit T."/>
            <person name="Duangmal K."/>
        </authorList>
    </citation>
    <scope>NUCLEOTIDE SEQUENCE [LARGE SCALE GENOMIC DNA]</scope>
    <source>
        <strain evidence="1 2">KK5PA1</strain>
    </source>
</reference>
<dbReference type="Proteomes" id="UP000749040">
    <property type="component" value="Unassembled WGS sequence"/>
</dbReference>
<comment type="caution">
    <text evidence="1">The sequence shown here is derived from an EMBL/GenBank/DDBJ whole genome shotgun (WGS) entry which is preliminary data.</text>
</comment>
<protein>
    <submittedName>
        <fullName evidence="1">Uncharacterized protein</fullName>
    </submittedName>
</protein>
<evidence type="ECO:0000313" key="2">
    <source>
        <dbReference type="Proteomes" id="UP000749040"/>
    </source>
</evidence>
<gene>
    <name evidence="1" type="ORF">ITX44_36645</name>
</gene>
<sequence length="416" mass="42184">MSTPITYASTQQFVGIAAEAVQGTAVAMTATQLLTTFTPGDTPSWLKDQSWRGSMGTDAFAHIQGTKIAGISLGGPVYGDTLGFWLRNILGDVSVVGTPTGSGATTLAASAAAGATSFQATATIPNGTLLQVGTGATAEVVTTGTPTGSGPFVIPITTPTGGLLYAHASSQALTPVTGPYTYAWSLLNSNGGQPASHTLTHKLGTTATVGARSYPGFCMSQMNFTFNAESELFSWTGQGTSYPSAPASVAPTANPTGILPIASWQTKVGIGGPASGGTLVNTVTDGEIDITRELLPIFTATGSQLPYIIQRGGVAVTGKLNFGAVSDESALLYMLNNTKPQVQIVCSNGLSGANLISIQIDIQVAAFTAATPDTSKAAVGYQDSFETDFNTTNAGGSGGMSPIKVSVTCNVPPGSF</sequence>
<evidence type="ECO:0000313" key="1">
    <source>
        <dbReference type="EMBL" id="MBM9509993.1"/>
    </source>
</evidence>
<keyword evidence="2" id="KW-1185">Reference proteome</keyword>
<organism evidence="1 2">
    <name type="scientific">Actinacidiphila acididurans</name>
    <dbReference type="NCBI Taxonomy" id="2784346"/>
    <lineage>
        <taxon>Bacteria</taxon>
        <taxon>Bacillati</taxon>
        <taxon>Actinomycetota</taxon>
        <taxon>Actinomycetes</taxon>
        <taxon>Kitasatosporales</taxon>
        <taxon>Streptomycetaceae</taxon>
        <taxon>Actinacidiphila</taxon>
    </lineage>
</organism>
<name>A0ABS2U755_9ACTN</name>
<accession>A0ABS2U755</accession>
<dbReference type="EMBL" id="JADKYB010000030">
    <property type="protein sequence ID" value="MBM9509993.1"/>
    <property type="molecule type" value="Genomic_DNA"/>
</dbReference>
<proteinExistence type="predicted"/>
<dbReference type="RefSeq" id="WP_205363587.1">
    <property type="nucleotide sequence ID" value="NZ_JADKYB010000030.1"/>
</dbReference>